<proteinExistence type="inferred from homology"/>
<dbReference type="GO" id="GO:0005524">
    <property type="term" value="F:ATP binding"/>
    <property type="evidence" value="ECO:0007669"/>
    <property type="project" value="UniProtKB-KW"/>
</dbReference>
<accession>A0A382ZPJ8</accession>
<dbReference type="Pfam" id="PF00501">
    <property type="entry name" value="AMP-binding"/>
    <property type="match status" value="1"/>
</dbReference>
<evidence type="ECO:0000256" key="4">
    <source>
        <dbReference type="ARBA" id="ARBA00022840"/>
    </source>
</evidence>
<dbReference type="GO" id="GO:0004321">
    <property type="term" value="F:fatty-acyl-CoA synthase activity"/>
    <property type="evidence" value="ECO:0007669"/>
    <property type="project" value="TreeGrafter"/>
</dbReference>
<dbReference type="EMBL" id="UINC01185565">
    <property type="protein sequence ID" value="SVD97333.1"/>
    <property type="molecule type" value="Genomic_DNA"/>
</dbReference>
<gene>
    <name evidence="6" type="ORF">METZ01_LOCUS450187</name>
</gene>
<dbReference type="InterPro" id="IPR000873">
    <property type="entry name" value="AMP-dep_synth/lig_dom"/>
</dbReference>
<evidence type="ECO:0000313" key="6">
    <source>
        <dbReference type="EMBL" id="SVD97333.1"/>
    </source>
</evidence>
<dbReference type="GO" id="GO:0015645">
    <property type="term" value="F:fatty acid ligase activity"/>
    <property type="evidence" value="ECO:0007669"/>
    <property type="project" value="TreeGrafter"/>
</dbReference>
<evidence type="ECO:0000259" key="5">
    <source>
        <dbReference type="Pfam" id="PF00501"/>
    </source>
</evidence>
<dbReference type="AlphaFoldDB" id="A0A382ZPJ8"/>
<dbReference type="PANTHER" id="PTHR43605">
    <property type="entry name" value="ACYL-COENZYME A SYNTHETASE"/>
    <property type="match status" value="1"/>
</dbReference>
<keyword evidence="3" id="KW-0547">Nucleotide-binding</keyword>
<keyword evidence="2" id="KW-0436">Ligase</keyword>
<dbReference type="PANTHER" id="PTHR43605:SF10">
    <property type="entry name" value="ACYL-COA SYNTHETASE MEDIUM CHAIN FAMILY MEMBER 3"/>
    <property type="match status" value="1"/>
</dbReference>
<dbReference type="InterPro" id="IPR042099">
    <property type="entry name" value="ANL_N_sf"/>
</dbReference>
<keyword evidence="4" id="KW-0067">ATP-binding</keyword>
<evidence type="ECO:0000256" key="3">
    <source>
        <dbReference type="ARBA" id="ARBA00022741"/>
    </source>
</evidence>
<comment type="similarity">
    <text evidence="1">Belongs to the ATP-dependent AMP-binding enzyme family.</text>
</comment>
<feature type="domain" description="AMP-dependent synthetase/ligase" evidence="5">
    <location>
        <begin position="39"/>
        <end position="217"/>
    </location>
</feature>
<name>A0A382ZPJ8_9ZZZZ</name>
<evidence type="ECO:0000256" key="2">
    <source>
        <dbReference type="ARBA" id="ARBA00022598"/>
    </source>
</evidence>
<dbReference type="Gene3D" id="3.40.50.12780">
    <property type="entry name" value="N-terminal domain of ligase-like"/>
    <property type="match status" value="1"/>
</dbReference>
<feature type="non-terminal residue" evidence="6">
    <location>
        <position position="226"/>
    </location>
</feature>
<dbReference type="SUPFAM" id="SSF56801">
    <property type="entry name" value="Acetyl-CoA synthetase-like"/>
    <property type="match status" value="1"/>
</dbReference>
<reference evidence="6" key="1">
    <citation type="submission" date="2018-05" db="EMBL/GenBank/DDBJ databases">
        <authorList>
            <person name="Lanie J.A."/>
            <person name="Ng W.-L."/>
            <person name="Kazmierczak K.M."/>
            <person name="Andrzejewski T.M."/>
            <person name="Davidsen T.M."/>
            <person name="Wayne K.J."/>
            <person name="Tettelin H."/>
            <person name="Glass J.I."/>
            <person name="Rusch D."/>
            <person name="Podicherti R."/>
            <person name="Tsui H.-C.T."/>
            <person name="Winkler M.E."/>
        </authorList>
    </citation>
    <scope>NUCLEOTIDE SEQUENCE</scope>
</reference>
<evidence type="ECO:0000256" key="1">
    <source>
        <dbReference type="ARBA" id="ARBA00006432"/>
    </source>
</evidence>
<dbReference type="GO" id="GO:0006637">
    <property type="term" value="P:acyl-CoA metabolic process"/>
    <property type="evidence" value="ECO:0007669"/>
    <property type="project" value="TreeGrafter"/>
</dbReference>
<sequence length="226" mass="25342">MQDATPNMQDYEETYRDFKLDVPEHFNFAFDVVDKWAEDRTKLALISLDPAGENAQHHTFWDLKVQSNRFANVLKGLGVGKGTRAFVMLPRIPQWYVAMLGLMKVGAVPMPATTLCTPGDIEYRVNEAEATLAITDLENSDKVAEAAGNCPSLEHLLLVGDERKGWIFYDEQMGQASTTLENVEPTRSEDPLLIYFTSGTVGYPKMVLHTHASYGLAHVITAKFWQ</sequence>
<dbReference type="InterPro" id="IPR051087">
    <property type="entry name" value="Mitochondrial_ACSM"/>
</dbReference>
<dbReference type="GO" id="GO:0006633">
    <property type="term" value="P:fatty acid biosynthetic process"/>
    <property type="evidence" value="ECO:0007669"/>
    <property type="project" value="TreeGrafter"/>
</dbReference>
<organism evidence="6">
    <name type="scientific">marine metagenome</name>
    <dbReference type="NCBI Taxonomy" id="408172"/>
    <lineage>
        <taxon>unclassified sequences</taxon>
        <taxon>metagenomes</taxon>
        <taxon>ecological metagenomes</taxon>
    </lineage>
</organism>
<protein>
    <recommendedName>
        <fullName evidence="5">AMP-dependent synthetase/ligase domain-containing protein</fullName>
    </recommendedName>
</protein>